<name>A0ABQ5EWS4_9ASTR</name>
<feature type="region of interest" description="Disordered" evidence="1">
    <location>
        <begin position="1"/>
        <end position="20"/>
    </location>
</feature>
<feature type="region of interest" description="Disordered" evidence="1">
    <location>
        <begin position="179"/>
        <end position="244"/>
    </location>
</feature>
<feature type="compositionally biased region" description="Basic residues" evidence="1">
    <location>
        <begin position="59"/>
        <end position="71"/>
    </location>
</feature>
<feature type="region of interest" description="Disordered" evidence="1">
    <location>
        <begin position="28"/>
        <end position="82"/>
    </location>
</feature>
<dbReference type="Proteomes" id="UP001151760">
    <property type="component" value="Unassembled WGS sequence"/>
</dbReference>
<feature type="compositionally biased region" description="Basic and acidic residues" evidence="1">
    <location>
        <begin position="219"/>
        <end position="230"/>
    </location>
</feature>
<reference evidence="3" key="2">
    <citation type="submission" date="2022-01" db="EMBL/GenBank/DDBJ databases">
        <authorList>
            <person name="Yamashiro T."/>
            <person name="Shiraishi A."/>
            <person name="Satake H."/>
            <person name="Nakayama K."/>
        </authorList>
    </citation>
    <scope>NUCLEOTIDE SEQUENCE</scope>
</reference>
<feature type="compositionally biased region" description="Low complexity" evidence="1">
    <location>
        <begin position="179"/>
        <end position="195"/>
    </location>
</feature>
<dbReference type="EMBL" id="BQNB010016752">
    <property type="protein sequence ID" value="GJT55390.1"/>
    <property type="molecule type" value="Genomic_DNA"/>
</dbReference>
<keyword evidence="4" id="KW-1185">Reference proteome</keyword>
<reference evidence="3" key="1">
    <citation type="journal article" date="2022" name="Int. J. Mol. Sci.">
        <title>Draft Genome of Tanacetum Coccineum: Genomic Comparison of Closely Related Tanacetum-Family Plants.</title>
        <authorList>
            <person name="Yamashiro T."/>
            <person name="Shiraishi A."/>
            <person name="Nakayama K."/>
            <person name="Satake H."/>
        </authorList>
    </citation>
    <scope>NUCLEOTIDE SEQUENCE</scope>
</reference>
<proteinExistence type="predicted"/>
<dbReference type="PANTHER" id="PTHR45023">
    <property type="match status" value="1"/>
</dbReference>
<feature type="compositionally biased region" description="Polar residues" evidence="1">
    <location>
        <begin position="28"/>
        <end position="42"/>
    </location>
</feature>
<feature type="domain" description="No apical meristem-associated C-terminal" evidence="2">
    <location>
        <begin position="153"/>
        <end position="279"/>
    </location>
</feature>
<organism evidence="3 4">
    <name type="scientific">Tanacetum coccineum</name>
    <dbReference type="NCBI Taxonomy" id="301880"/>
    <lineage>
        <taxon>Eukaryota</taxon>
        <taxon>Viridiplantae</taxon>
        <taxon>Streptophyta</taxon>
        <taxon>Embryophyta</taxon>
        <taxon>Tracheophyta</taxon>
        <taxon>Spermatophyta</taxon>
        <taxon>Magnoliopsida</taxon>
        <taxon>eudicotyledons</taxon>
        <taxon>Gunneridae</taxon>
        <taxon>Pentapetalae</taxon>
        <taxon>asterids</taxon>
        <taxon>campanulids</taxon>
        <taxon>Asterales</taxon>
        <taxon>Asteraceae</taxon>
        <taxon>Asteroideae</taxon>
        <taxon>Anthemideae</taxon>
        <taxon>Anthemidinae</taxon>
        <taxon>Tanacetum</taxon>
    </lineage>
</organism>
<gene>
    <name evidence="3" type="ORF">Tco_0990444</name>
</gene>
<accession>A0ABQ5EWS4</accession>
<sequence>MGGSSSQPRTDPPLSSINAFSLGDFYTPQLSDSFQENTSYWQEPNPDDCRVEQVATSPTKKKKATRNRQKRVTQTEPVPRQTAWTTEEEIALAKGWRSVSENSERGNARKKYDFWVEVLEYVESKTKQEESEAGDEDYIQKAMIHYQAECGLPFKFRHCWEVLKDSPKFQEIAFSNFNQGSQGSSKRQKSSGSSSFNAESGDASINLNNTVNDEDDVQEIQRSEGRDKAKAAAKNKGSKASGLSTMNDDALARLMVTEMTVAEVAQREKFMKLKMREVECREREIAATEYRAQQEDIKLYL</sequence>
<evidence type="ECO:0000313" key="4">
    <source>
        <dbReference type="Proteomes" id="UP001151760"/>
    </source>
</evidence>
<protein>
    <submittedName>
        <fullName evidence="3">Glutathione S-transferase T3-like protein</fullName>
    </submittedName>
</protein>
<dbReference type="PANTHER" id="PTHR45023:SF4">
    <property type="entry name" value="GLYCINE-RICH PROTEIN-RELATED"/>
    <property type="match status" value="1"/>
</dbReference>
<comment type="caution">
    <text evidence="3">The sequence shown here is derived from an EMBL/GenBank/DDBJ whole genome shotgun (WGS) entry which is preliminary data.</text>
</comment>
<feature type="compositionally biased region" description="Polar residues" evidence="1">
    <location>
        <begin position="1"/>
        <end position="19"/>
    </location>
</feature>
<dbReference type="InterPro" id="IPR029466">
    <property type="entry name" value="NAM-associated_C"/>
</dbReference>
<dbReference type="Pfam" id="PF14303">
    <property type="entry name" value="NAM-associated"/>
    <property type="match status" value="1"/>
</dbReference>
<evidence type="ECO:0000313" key="3">
    <source>
        <dbReference type="EMBL" id="GJT55390.1"/>
    </source>
</evidence>
<evidence type="ECO:0000259" key="2">
    <source>
        <dbReference type="Pfam" id="PF14303"/>
    </source>
</evidence>
<evidence type="ECO:0000256" key="1">
    <source>
        <dbReference type="SAM" id="MobiDB-lite"/>
    </source>
</evidence>